<sequence length="311" mass="32270">MPSRETWFCLYQPVRGQTAYLYEADEPITAETYVSKVGPELRRAFGRPAKDCFIATIGGESFAAADVATHPWYCYRLLLRGRRLGRRLGPYGADDVVSPNCVALPLQQRWRNNVRDVRDILLLLADPTHDRLQAATTALVAAAHEDRWAGGAALVHELLLRRWGGAALRRHGLTPAAVAAAYRLHGERLRQLELQMEGEGEGAAAAVEAGAGEAVAEARAGAPVGDGAGRARAAAGAEVGAGAAGGQQQAAAGSRGREAAVEEEEEAGAACGGPDVGDGRDARAGEPSGAGGRAVGRAALLAGGGQRGEPG</sequence>
<dbReference type="AlphaFoldDB" id="A0A835VRB3"/>
<accession>A0A835VRB3</accession>
<proteinExistence type="predicted"/>
<feature type="compositionally biased region" description="Low complexity" evidence="1">
    <location>
        <begin position="242"/>
        <end position="254"/>
    </location>
</feature>
<comment type="caution">
    <text evidence="2">The sequence shown here is derived from an EMBL/GenBank/DDBJ whole genome shotgun (WGS) entry which is preliminary data.</text>
</comment>
<dbReference type="Proteomes" id="UP000650467">
    <property type="component" value="Unassembled WGS sequence"/>
</dbReference>
<protein>
    <submittedName>
        <fullName evidence="2">Uncharacterized protein</fullName>
    </submittedName>
</protein>
<feature type="region of interest" description="Disordered" evidence="1">
    <location>
        <begin position="242"/>
        <end position="311"/>
    </location>
</feature>
<feature type="compositionally biased region" description="Gly residues" evidence="1">
    <location>
        <begin position="302"/>
        <end position="311"/>
    </location>
</feature>
<dbReference type="EMBL" id="JAEHOC010000099">
    <property type="protein sequence ID" value="KAG2422606.1"/>
    <property type="molecule type" value="Genomic_DNA"/>
</dbReference>
<evidence type="ECO:0000256" key="1">
    <source>
        <dbReference type="SAM" id="MobiDB-lite"/>
    </source>
</evidence>
<dbReference type="OrthoDB" id="537851at2759"/>
<evidence type="ECO:0000313" key="3">
    <source>
        <dbReference type="Proteomes" id="UP000650467"/>
    </source>
</evidence>
<evidence type="ECO:0000313" key="2">
    <source>
        <dbReference type="EMBL" id="KAG2422606.1"/>
    </source>
</evidence>
<reference evidence="2" key="1">
    <citation type="journal article" date="2020" name="bioRxiv">
        <title>Comparative genomics of Chlamydomonas.</title>
        <authorList>
            <person name="Craig R.J."/>
            <person name="Hasan A.R."/>
            <person name="Ness R.W."/>
            <person name="Keightley P.D."/>
        </authorList>
    </citation>
    <scope>NUCLEOTIDE SEQUENCE</scope>
    <source>
        <strain evidence="2">SAG 7.73</strain>
    </source>
</reference>
<keyword evidence="3" id="KW-1185">Reference proteome</keyword>
<name>A0A835VRB3_CHLIN</name>
<organism evidence="2 3">
    <name type="scientific">Chlamydomonas incerta</name>
    <dbReference type="NCBI Taxonomy" id="51695"/>
    <lineage>
        <taxon>Eukaryota</taxon>
        <taxon>Viridiplantae</taxon>
        <taxon>Chlorophyta</taxon>
        <taxon>core chlorophytes</taxon>
        <taxon>Chlorophyceae</taxon>
        <taxon>CS clade</taxon>
        <taxon>Chlamydomonadales</taxon>
        <taxon>Chlamydomonadaceae</taxon>
        <taxon>Chlamydomonas</taxon>
    </lineage>
</organism>
<gene>
    <name evidence="2" type="ORF">HXX76_010388</name>
</gene>